<dbReference type="PANTHER" id="PTHR22967:SF57">
    <property type="entry name" value="AUXILIN, ISOFORM A-RELATED"/>
    <property type="match status" value="1"/>
</dbReference>
<feature type="region of interest" description="Disordered" evidence="9">
    <location>
        <begin position="627"/>
        <end position="821"/>
    </location>
</feature>
<evidence type="ECO:0000256" key="5">
    <source>
        <dbReference type="ARBA" id="ARBA00022777"/>
    </source>
</evidence>
<evidence type="ECO:0000256" key="3">
    <source>
        <dbReference type="ARBA" id="ARBA00022679"/>
    </source>
</evidence>
<keyword evidence="5" id="KW-0418">Kinase</keyword>
<feature type="compositionally biased region" description="Basic and acidic residues" evidence="9">
    <location>
        <begin position="15"/>
        <end position="30"/>
    </location>
</feature>
<feature type="compositionally biased region" description="Polar residues" evidence="9">
    <location>
        <begin position="785"/>
        <end position="794"/>
    </location>
</feature>
<name>A0A8R1DEH9_CAEJA</name>
<comment type="catalytic activity">
    <reaction evidence="8">
        <text>L-seryl-[protein] + ATP = O-phospho-L-seryl-[protein] + ADP + H(+)</text>
        <dbReference type="Rhea" id="RHEA:17989"/>
        <dbReference type="Rhea" id="RHEA-COMP:9863"/>
        <dbReference type="Rhea" id="RHEA-COMP:11604"/>
        <dbReference type="ChEBI" id="CHEBI:15378"/>
        <dbReference type="ChEBI" id="CHEBI:29999"/>
        <dbReference type="ChEBI" id="CHEBI:30616"/>
        <dbReference type="ChEBI" id="CHEBI:83421"/>
        <dbReference type="ChEBI" id="CHEBI:456216"/>
        <dbReference type="EC" id="2.7.11.1"/>
    </reaction>
</comment>
<dbReference type="EC" id="2.7.11.1" evidence="1"/>
<dbReference type="GO" id="GO:0005737">
    <property type="term" value="C:cytoplasm"/>
    <property type="evidence" value="ECO:0007669"/>
    <property type="project" value="TreeGrafter"/>
</dbReference>
<dbReference type="SMART" id="SM00220">
    <property type="entry name" value="S_TKc"/>
    <property type="match status" value="1"/>
</dbReference>
<feature type="region of interest" description="Disordered" evidence="9">
    <location>
        <begin position="1"/>
        <end position="30"/>
    </location>
</feature>
<protein>
    <recommendedName>
        <fullName evidence="1">non-specific serine/threonine protein kinase</fullName>
        <ecNumber evidence="1">2.7.11.1</ecNumber>
    </recommendedName>
</protein>
<dbReference type="Gene3D" id="1.10.510.10">
    <property type="entry name" value="Transferase(Phosphotransferase) domain 1"/>
    <property type="match status" value="1"/>
</dbReference>
<evidence type="ECO:0000256" key="1">
    <source>
        <dbReference type="ARBA" id="ARBA00012513"/>
    </source>
</evidence>
<dbReference type="InterPro" id="IPR008271">
    <property type="entry name" value="Ser/Thr_kinase_AS"/>
</dbReference>
<feature type="compositionally biased region" description="Low complexity" evidence="9">
    <location>
        <begin position="1027"/>
        <end position="1040"/>
    </location>
</feature>
<dbReference type="PANTHER" id="PTHR22967">
    <property type="entry name" value="SERINE/THREONINE PROTEIN KINASE"/>
    <property type="match status" value="1"/>
</dbReference>
<feature type="compositionally biased region" description="Basic and acidic residues" evidence="9">
    <location>
        <begin position="933"/>
        <end position="968"/>
    </location>
</feature>
<feature type="region of interest" description="Disordered" evidence="9">
    <location>
        <begin position="515"/>
        <end position="550"/>
    </location>
</feature>
<dbReference type="InterPro" id="IPR000719">
    <property type="entry name" value="Prot_kinase_dom"/>
</dbReference>
<dbReference type="PROSITE" id="PS00108">
    <property type="entry name" value="PROTEIN_KINASE_ST"/>
    <property type="match status" value="1"/>
</dbReference>
<evidence type="ECO:0000256" key="8">
    <source>
        <dbReference type="ARBA" id="ARBA00048679"/>
    </source>
</evidence>
<organism evidence="11 12">
    <name type="scientific">Caenorhabditis japonica</name>
    <dbReference type="NCBI Taxonomy" id="281687"/>
    <lineage>
        <taxon>Eukaryota</taxon>
        <taxon>Metazoa</taxon>
        <taxon>Ecdysozoa</taxon>
        <taxon>Nematoda</taxon>
        <taxon>Chromadorea</taxon>
        <taxon>Rhabditida</taxon>
        <taxon>Rhabditina</taxon>
        <taxon>Rhabditomorpha</taxon>
        <taxon>Rhabditoidea</taxon>
        <taxon>Rhabditidae</taxon>
        <taxon>Peloderinae</taxon>
        <taxon>Caenorhabditis</taxon>
    </lineage>
</organism>
<keyword evidence="6" id="KW-0067">ATP-binding</keyword>
<keyword evidence="3" id="KW-0808">Transferase</keyword>
<dbReference type="SUPFAM" id="SSF56112">
    <property type="entry name" value="Protein kinase-like (PK-like)"/>
    <property type="match status" value="1"/>
</dbReference>
<dbReference type="GO" id="GO:0035612">
    <property type="term" value="F:AP-2 adaptor complex binding"/>
    <property type="evidence" value="ECO:0007669"/>
    <property type="project" value="TreeGrafter"/>
</dbReference>
<evidence type="ECO:0000313" key="12">
    <source>
        <dbReference type="Proteomes" id="UP000005237"/>
    </source>
</evidence>
<keyword evidence="2" id="KW-0723">Serine/threonine-protein kinase</keyword>
<accession>A0A8R1DEH9</accession>
<dbReference type="GO" id="GO:2000369">
    <property type="term" value="P:regulation of clathrin-dependent endocytosis"/>
    <property type="evidence" value="ECO:0007669"/>
    <property type="project" value="TreeGrafter"/>
</dbReference>
<sequence>MPLGLFSSGKAQVLSEEKPVGSKKKDPKQLSENKCKGVTLELDNTRVTIEKQIAEGGFAIVYVVSDRKNEKQKYALKRQFVKDDKKLLEACYREHDFLKTCIGHKNIVQIYDALISHRGNGIYECMLLTEYYPKNLLQLMNERISTNQYLTNDEISSIFCDVCEAVAFLHTRQHPIIHRDLKVENILITSQKPPTYVLCDFGSANTKILTTSDSGIEKVQAEVERTTTMCYRSPEMIDLYSGFPLGLESDIWALGVLLFRISYFTMPFDESPLAIQSVKYQFPSVPSLPDRIKVLIYMLLDIDMVRRPTIIQVYKLAFEAARMEWSNEFKMMKTTSPTISLDSCIDLMKSNKSPRNKREPSPPQKLPSSGSSSSGFAPLTAPSSQIFPTSSAIPSGETSVAPRLRPKANTVVLNVPSISPVPGLKFPAKSSDGVTTTDGVFKKPADFFPQQRQSFSGEEGSENMKSDGGPLSCPLIKPADLGFTDLDKPAEPRDRAQTDGNRRIPFAADTIFQQQHRRNVSDTTQISRSAFKPYSSQQASKTSVRSVEDMSNRTRSAVEWNPFLAAPFSNSTQIATKNDDVAISTMDDSHFGMVFDEIRRKGADTDTSSIDSSDPFGAAPFDQLTVSTSSSAAALQPGGGAETEDERQLISDSDVENGEEEPHFEIQTKKEHEHIEDDSEIDEQRMNDRRRYSYENIDGVGDDASSDSRGKTDRDDSEEEEEEDDDSRRGGDTSHDEDSQNTVGSEDGEGGSRPLLEDDGLEDDDDHELISSFSSVSKMPPLFVATSSPSTITNPFLRDELTPKMISPGQQSSIDDDWDLGDRWTDRRDTVYERPAHLLQQQQSAFAPATLPRQVTPLVSRFKPDLPTTAPVSIIPSMSTTSFPDAVPQIETPCEPVIGTLISVGAPTDPPKVIVPPENVNIAHPPPPQIPEKSAKKAEKLLKNEKKKEKKEAKIEKKKSKEKEKAGSDIETDGSEAEMWQAEGEKFGKKKKKSTFGLRSSHPSIVANDLQFVSPIPAKKSSKMAKKSSVGNVKNSSFVNTSFQPEDPDASVE</sequence>
<evidence type="ECO:0000256" key="2">
    <source>
        <dbReference type="ARBA" id="ARBA00022527"/>
    </source>
</evidence>
<dbReference type="InterPro" id="IPR011009">
    <property type="entry name" value="Kinase-like_dom_sf"/>
</dbReference>
<dbReference type="GO" id="GO:0045747">
    <property type="term" value="P:positive regulation of Notch signaling pathway"/>
    <property type="evidence" value="ECO:0007669"/>
    <property type="project" value="TreeGrafter"/>
</dbReference>
<dbReference type="EnsemblMetazoa" id="CJA00088.1">
    <property type="protein sequence ID" value="CJA00088.1"/>
    <property type="gene ID" value="WBGene00119292"/>
</dbReference>
<evidence type="ECO:0000256" key="6">
    <source>
        <dbReference type="ARBA" id="ARBA00022840"/>
    </source>
</evidence>
<feature type="compositionally biased region" description="Basic and acidic residues" evidence="9">
    <location>
        <begin position="682"/>
        <end position="693"/>
    </location>
</feature>
<feature type="region of interest" description="Disordered" evidence="9">
    <location>
        <begin position="909"/>
        <end position="1053"/>
    </location>
</feature>
<feature type="compositionally biased region" description="Basic and acidic residues" evidence="9">
    <location>
        <begin position="726"/>
        <end position="738"/>
    </location>
</feature>
<dbReference type="Pfam" id="PF00069">
    <property type="entry name" value="Pkinase"/>
    <property type="match status" value="1"/>
</dbReference>
<evidence type="ECO:0000256" key="9">
    <source>
        <dbReference type="SAM" id="MobiDB-lite"/>
    </source>
</evidence>
<keyword evidence="4" id="KW-0547">Nucleotide-binding</keyword>
<evidence type="ECO:0000256" key="7">
    <source>
        <dbReference type="ARBA" id="ARBA00047899"/>
    </source>
</evidence>
<keyword evidence="12" id="KW-1185">Reference proteome</keyword>
<proteinExistence type="predicted"/>
<feature type="compositionally biased region" description="Acidic residues" evidence="9">
    <location>
        <begin position="715"/>
        <end position="725"/>
    </location>
</feature>
<feature type="compositionally biased region" description="Polar residues" evidence="9">
    <location>
        <begin position="521"/>
        <end position="545"/>
    </location>
</feature>
<comment type="catalytic activity">
    <reaction evidence="7">
        <text>L-threonyl-[protein] + ATP = O-phospho-L-threonyl-[protein] + ADP + H(+)</text>
        <dbReference type="Rhea" id="RHEA:46608"/>
        <dbReference type="Rhea" id="RHEA-COMP:11060"/>
        <dbReference type="Rhea" id="RHEA-COMP:11605"/>
        <dbReference type="ChEBI" id="CHEBI:15378"/>
        <dbReference type="ChEBI" id="CHEBI:30013"/>
        <dbReference type="ChEBI" id="CHEBI:30616"/>
        <dbReference type="ChEBI" id="CHEBI:61977"/>
        <dbReference type="ChEBI" id="CHEBI:456216"/>
        <dbReference type="EC" id="2.7.11.1"/>
    </reaction>
</comment>
<evidence type="ECO:0000256" key="4">
    <source>
        <dbReference type="ARBA" id="ARBA00022741"/>
    </source>
</evidence>
<dbReference type="AlphaFoldDB" id="A0A8R1DEH9"/>
<reference evidence="11" key="2">
    <citation type="submission" date="2022-06" db="UniProtKB">
        <authorList>
            <consortium name="EnsemblMetazoa"/>
        </authorList>
    </citation>
    <scope>IDENTIFICATION</scope>
    <source>
        <strain evidence="11">DF5081</strain>
    </source>
</reference>
<dbReference type="GO" id="GO:0005524">
    <property type="term" value="F:ATP binding"/>
    <property type="evidence" value="ECO:0007669"/>
    <property type="project" value="UniProtKB-KW"/>
</dbReference>
<reference evidence="12" key="1">
    <citation type="submission" date="2010-08" db="EMBL/GenBank/DDBJ databases">
        <authorList>
            <consortium name="Caenorhabditis japonica Sequencing Consortium"/>
            <person name="Wilson R.K."/>
        </authorList>
    </citation>
    <scope>NUCLEOTIDE SEQUENCE [LARGE SCALE GENOMIC DNA]</scope>
    <source>
        <strain evidence="12">DF5081</strain>
    </source>
</reference>
<evidence type="ECO:0000313" key="11">
    <source>
        <dbReference type="EnsemblMetazoa" id="CJA00088.1"/>
    </source>
</evidence>
<feature type="domain" description="Protein kinase" evidence="10">
    <location>
        <begin position="47"/>
        <end position="319"/>
    </location>
</feature>
<feature type="region of interest" description="Disordered" evidence="9">
    <location>
        <begin position="350"/>
        <end position="380"/>
    </location>
</feature>
<dbReference type="Proteomes" id="UP000005237">
    <property type="component" value="Unassembled WGS sequence"/>
</dbReference>
<feature type="compositionally biased region" description="Basic and acidic residues" evidence="9">
    <location>
        <begin position="660"/>
        <end position="675"/>
    </location>
</feature>
<dbReference type="GO" id="GO:0004674">
    <property type="term" value="F:protein serine/threonine kinase activity"/>
    <property type="evidence" value="ECO:0007669"/>
    <property type="project" value="UniProtKB-KW"/>
</dbReference>
<evidence type="ECO:0000259" key="10">
    <source>
        <dbReference type="PROSITE" id="PS50011"/>
    </source>
</evidence>
<dbReference type="PROSITE" id="PS50011">
    <property type="entry name" value="PROTEIN_KINASE_DOM"/>
    <property type="match status" value="1"/>
</dbReference>
<feature type="compositionally biased region" description="Acidic residues" evidence="9">
    <location>
        <begin position="757"/>
        <end position="767"/>
    </location>
</feature>